<evidence type="ECO:0000313" key="2">
    <source>
        <dbReference type="Proteomes" id="UP000034471"/>
    </source>
</evidence>
<protein>
    <recommendedName>
        <fullName evidence="3">DUF5678 domain-containing protein</fullName>
    </recommendedName>
</protein>
<sequence length="65" mass="7422">MKPINISSLVKKYGPGYIAKNKETGKVVAHAKRIDVLFKKTKDKTNIVISWIPKKGARYVFRISF</sequence>
<reference evidence="1 2" key="1">
    <citation type="journal article" date="2015" name="Nature">
        <title>rRNA introns, odd ribosomes, and small enigmatic genomes across a large radiation of phyla.</title>
        <authorList>
            <person name="Brown C.T."/>
            <person name="Hug L.A."/>
            <person name="Thomas B.C."/>
            <person name="Sharon I."/>
            <person name="Castelle C.J."/>
            <person name="Singh A."/>
            <person name="Wilkins M.J."/>
            <person name="Williams K.H."/>
            <person name="Banfield J.F."/>
        </authorList>
    </citation>
    <scope>NUCLEOTIDE SEQUENCE [LARGE SCALE GENOMIC DNA]</scope>
</reference>
<name>A0A0G0H224_9BACT</name>
<proteinExistence type="predicted"/>
<comment type="caution">
    <text evidence="1">The sequence shown here is derived from an EMBL/GenBank/DDBJ whole genome shotgun (WGS) entry which is preliminary data.</text>
</comment>
<dbReference type="EMBL" id="LBTJ01000038">
    <property type="protein sequence ID" value="KKQ37308.1"/>
    <property type="molecule type" value="Genomic_DNA"/>
</dbReference>
<organism evidence="1 2">
    <name type="scientific">Candidatus Roizmanbacteria bacterium GW2011_GWA2_37_7</name>
    <dbReference type="NCBI Taxonomy" id="1618481"/>
    <lineage>
        <taxon>Bacteria</taxon>
        <taxon>Candidatus Roizmaniibacteriota</taxon>
    </lineage>
</organism>
<accession>A0A0G0H224</accession>
<dbReference type="STRING" id="1618481.US54_C0038G0008"/>
<gene>
    <name evidence="1" type="ORF">US54_C0038G0008</name>
</gene>
<dbReference type="Proteomes" id="UP000034471">
    <property type="component" value="Unassembled WGS sequence"/>
</dbReference>
<dbReference type="AlphaFoldDB" id="A0A0G0H224"/>
<evidence type="ECO:0008006" key="3">
    <source>
        <dbReference type="Google" id="ProtNLM"/>
    </source>
</evidence>
<evidence type="ECO:0000313" key="1">
    <source>
        <dbReference type="EMBL" id="KKQ37308.1"/>
    </source>
</evidence>